<accession>A0A9P0ASN0</accession>
<sequence length="586" mass="65974">MDIYTYTYKNSFINLTISFIHLNLEKRVICKLKMVLIKIFFIIFLFKSVVIAKHKNRDSSTDPVVTLEDGILLGKNEKIPSNKTYYSFEGIPFAKPPLGQLRFEPPQPNEKWNGTLLAKTNKSSCIQFNGDGSEDCLYLNVYTPNLTQNLPVMVWIYGGAFINGDGSKEQQNPENILEEDVVVVHINYRLGIFGFLSTNDMAAPGNTGLKDQVLALEWVQKNIAHFGGNPKNVTIFGESAGAASVSYLVQSNLTKGLFHRAIIQSGSSLCLWSLSRYARKLAFDVGENLNIYTSNSSKLVDELKKVKASDLHSETKLIYSLNIATINIRNGLPIGPVMEPDHKGAVFSNKSYELLSKGIFNRVPLIIGHTSQEALAAGDLPFLVKFLLGHFTSNRENFTPIDMNIKNPIESLYVGLKIKYHYFGFNLVSRDSRGLTQFLSDDQFNRPISKTVGLQSQYVPVYYYVFSYVGKSGQVKNKKLTGVGHAGELQYIFTPKYGNMSQSDMLTIKRTVKLWTNFAKYGNPTPSKDALFDNEIWIPNFKNSSGNLNYYNINQTLSNGINPNEANIQFFQNLYNKYGNPPYDTY</sequence>
<keyword evidence="2" id="KW-0719">Serine esterase</keyword>
<comment type="similarity">
    <text evidence="1 6">Belongs to the type-B carboxylesterase/lipase family.</text>
</comment>
<dbReference type="PROSITE" id="PS00941">
    <property type="entry name" value="CARBOXYLESTERASE_B_2"/>
    <property type="match status" value="1"/>
</dbReference>
<dbReference type="InterPro" id="IPR019819">
    <property type="entry name" value="Carboxylesterase_B_CS"/>
</dbReference>
<evidence type="ECO:0000256" key="1">
    <source>
        <dbReference type="ARBA" id="ARBA00005964"/>
    </source>
</evidence>
<keyword evidence="3 6" id="KW-0378">Hydrolase</keyword>
<feature type="transmembrane region" description="Helical" evidence="7">
    <location>
        <begin position="35"/>
        <end position="52"/>
    </location>
</feature>
<evidence type="ECO:0000256" key="2">
    <source>
        <dbReference type="ARBA" id="ARBA00022487"/>
    </source>
</evidence>
<evidence type="ECO:0000256" key="6">
    <source>
        <dbReference type="RuleBase" id="RU361235"/>
    </source>
</evidence>
<evidence type="ECO:0000259" key="8">
    <source>
        <dbReference type="Pfam" id="PF00135"/>
    </source>
</evidence>
<dbReference type="SUPFAM" id="SSF53474">
    <property type="entry name" value="alpha/beta-Hydrolases"/>
    <property type="match status" value="1"/>
</dbReference>
<dbReference type="OrthoDB" id="19653at2759"/>
<dbReference type="Pfam" id="PF00135">
    <property type="entry name" value="COesterase"/>
    <property type="match status" value="1"/>
</dbReference>
<dbReference type="PANTHER" id="PTHR43142:SF1">
    <property type="entry name" value="CARBOXYLIC ESTER HYDROLASE"/>
    <property type="match status" value="1"/>
</dbReference>
<reference evidence="9" key="1">
    <citation type="submission" date="2021-12" db="EMBL/GenBank/DDBJ databases">
        <authorList>
            <person name="King R."/>
        </authorList>
    </citation>
    <scope>NUCLEOTIDE SEQUENCE</scope>
</reference>
<feature type="domain" description="Carboxylesterase type B" evidence="8">
    <location>
        <begin position="62"/>
        <end position="569"/>
    </location>
</feature>
<dbReference type="EMBL" id="OV121132">
    <property type="protein sequence ID" value="CAH0547346.1"/>
    <property type="molecule type" value="Genomic_DNA"/>
</dbReference>
<organism evidence="9 10">
    <name type="scientific">Brassicogethes aeneus</name>
    <name type="common">Rape pollen beetle</name>
    <name type="synonym">Meligethes aeneus</name>
    <dbReference type="NCBI Taxonomy" id="1431903"/>
    <lineage>
        <taxon>Eukaryota</taxon>
        <taxon>Metazoa</taxon>
        <taxon>Ecdysozoa</taxon>
        <taxon>Arthropoda</taxon>
        <taxon>Hexapoda</taxon>
        <taxon>Insecta</taxon>
        <taxon>Pterygota</taxon>
        <taxon>Neoptera</taxon>
        <taxon>Endopterygota</taxon>
        <taxon>Coleoptera</taxon>
        <taxon>Polyphaga</taxon>
        <taxon>Cucujiformia</taxon>
        <taxon>Nitidulidae</taxon>
        <taxon>Meligethinae</taxon>
        <taxon>Brassicogethes</taxon>
    </lineage>
</organism>
<gene>
    <name evidence="9" type="ORF">MELIAE_LOCUS1358</name>
</gene>
<dbReference type="PROSITE" id="PS00122">
    <property type="entry name" value="CARBOXYLESTERASE_B_1"/>
    <property type="match status" value="1"/>
</dbReference>
<keyword evidence="7" id="KW-1133">Transmembrane helix</keyword>
<keyword evidence="7" id="KW-0812">Transmembrane</keyword>
<name>A0A9P0ASN0_BRAAE</name>
<dbReference type="InterPro" id="IPR019826">
    <property type="entry name" value="Carboxylesterase_B_AS"/>
</dbReference>
<evidence type="ECO:0000256" key="4">
    <source>
        <dbReference type="ARBA" id="ARBA00023157"/>
    </source>
</evidence>
<dbReference type="Gene3D" id="3.40.50.1820">
    <property type="entry name" value="alpha/beta hydrolase"/>
    <property type="match status" value="1"/>
</dbReference>
<keyword evidence="4" id="KW-1015">Disulfide bond</keyword>
<dbReference type="InterPro" id="IPR029058">
    <property type="entry name" value="AB_hydrolase_fold"/>
</dbReference>
<protein>
    <recommendedName>
        <fullName evidence="6">Carboxylic ester hydrolase</fullName>
        <ecNumber evidence="6">3.1.1.-</ecNumber>
    </recommendedName>
</protein>
<dbReference type="EC" id="3.1.1.-" evidence="6"/>
<evidence type="ECO:0000313" key="10">
    <source>
        <dbReference type="Proteomes" id="UP001154078"/>
    </source>
</evidence>
<dbReference type="InterPro" id="IPR002018">
    <property type="entry name" value="CarbesteraseB"/>
</dbReference>
<dbReference type="AlphaFoldDB" id="A0A9P0ASN0"/>
<dbReference type="PANTHER" id="PTHR43142">
    <property type="entry name" value="CARBOXYLIC ESTER HYDROLASE"/>
    <property type="match status" value="1"/>
</dbReference>
<evidence type="ECO:0000256" key="3">
    <source>
        <dbReference type="ARBA" id="ARBA00022801"/>
    </source>
</evidence>
<dbReference type="Proteomes" id="UP001154078">
    <property type="component" value="Chromosome 1"/>
</dbReference>
<keyword evidence="10" id="KW-1185">Reference proteome</keyword>
<keyword evidence="5" id="KW-0325">Glycoprotein</keyword>
<evidence type="ECO:0000313" key="9">
    <source>
        <dbReference type="EMBL" id="CAH0547346.1"/>
    </source>
</evidence>
<evidence type="ECO:0000256" key="7">
    <source>
        <dbReference type="SAM" id="Phobius"/>
    </source>
</evidence>
<evidence type="ECO:0000256" key="5">
    <source>
        <dbReference type="ARBA" id="ARBA00023180"/>
    </source>
</evidence>
<dbReference type="GO" id="GO:0052689">
    <property type="term" value="F:carboxylic ester hydrolase activity"/>
    <property type="evidence" value="ECO:0007669"/>
    <property type="project" value="UniProtKB-KW"/>
</dbReference>
<keyword evidence="7" id="KW-0472">Membrane</keyword>
<proteinExistence type="inferred from homology"/>